<reference evidence="2 3" key="2">
    <citation type="submission" date="2018-03" db="EMBL/GenBank/DDBJ databases">
        <title>The ancient ancestry and fast evolution of plastids.</title>
        <authorList>
            <person name="Moore K.R."/>
            <person name="Magnabosco C."/>
            <person name="Momper L."/>
            <person name="Gold D.A."/>
            <person name="Bosak T."/>
            <person name="Fournier G.P."/>
        </authorList>
    </citation>
    <scope>NUCLEOTIDE SEQUENCE [LARGE SCALE GENOMIC DNA]</scope>
    <source>
        <strain evidence="2 3">ULC007</strain>
    </source>
</reference>
<dbReference type="RefSeq" id="WP_073073537.1">
    <property type="nucleotide sequence ID" value="NZ_MPPI01000023.1"/>
</dbReference>
<protein>
    <submittedName>
        <fullName evidence="2">Uncharacterized protein</fullName>
    </submittedName>
</protein>
<evidence type="ECO:0000313" key="3">
    <source>
        <dbReference type="Proteomes" id="UP000238634"/>
    </source>
</evidence>
<feature type="transmembrane region" description="Helical" evidence="1">
    <location>
        <begin position="84"/>
        <end position="105"/>
    </location>
</feature>
<evidence type="ECO:0000256" key="1">
    <source>
        <dbReference type="SAM" id="Phobius"/>
    </source>
</evidence>
<sequence length="150" mass="16956">MDFDPKMSDRVEFAEPLARKPLELLRDTERSLRVKTVSAIAPLLPSEMAMNLGEASQVADESLDRLAEIDIDDITDDDLRPARILMGLTFTGFGGLTMIFLLFYLCTLHPELTPTAQIQHYWYQYVWFVSMGVAGLAVLAREAMRPTDED</sequence>
<dbReference type="OrthoDB" id="425810at2"/>
<keyword evidence="3" id="KW-1185">Reference proteome</keyword>
<dbReference type="AlphaFoldDB" id="A0A2T1DC30"/>
<organism evidence="2 3">
    <name type="scientific">Phormidesmis priestleyi ULC007</name>
    <dbReference type="NCBI Taxonomy" id="1920490"/>
    <lineage>
        <taxon>Bacteria</taxon>
        <taxon>Bacillati</taxon>
        <taxon>Cyanobacteriota</taxon>
        <taxon>Cyanophyceae</taxon>
        <taxon>Leptolyngbyales</taxon>
        <taxon>Leptolyngbyaceae</taxon>
        <taxon>Phormidesmis</taxon>
    </lineage>
</organism>
<feature type="transmembrane region" description="Helical" evidence="1">
    <location>
        <begin position="125"/>
        <end position="144"/>
    </location>
</feature>
<keyword evidence="1" id="KW-1133">Transmembrane helix</keyword>
<reference evidence="2 3" key="1">
    <citation type="submission" date="2018-02" db="EMBL/GenBank/DDBJ databases">
        <authorList>
            <person name="Cohen D.B."/>
            <person name="Kent A.D."/>
        </authorList>
    </citation>
    <scope>NUCLEOTIDE SEQUENCE [LARGE SCALE GENOMIC DNA]</scope>
    <source>
        <strain evidence="2 3">ULC007</strain>
    </source>
</reference>
<dbReference type="EMBL" id="PVWG01000021">
    <property type="protein sequence ID" value="PSB18017.1"/>
    <property type="molecule type" value="Genomic_DNA"/>
</dbReference>
<proteinExistence type="predicted"/>
<accession>A0A2T1DC30</accession>
<comment type="caution">
    <text evidence="2">The sequence shown here is derived from an EMBL/GenBank/DDBJ whole genome shotgun (WGS) entry which is preliminary data.</text>
</comment>
<keyword evidence="1" id="KW-0472">Membrane</keyword>
<gene>
    <name evidence="2" type="ORF">C7B65_16850</name>
</gene>
<name>A0A2T1DC30_9CYAN</name>
<dbReference type="Proteomes" id="UP000238634">
    <property type="component" value="Unassembled WGS sequence"/>
</dbReference>
<evidence type="ECO:0000313" key="2">
    <source>
        <dbReference type="EMBL" id="PSB18017.1"/>
    </source>
</evidence>
<keyword evidence="1" id="KW-0812">Transmembrane</keyword>